<keyword evidence="2" id="KW-1185">Reference proteome</keyword>
<name>A0ABD3IC09_9MARC</name>
<dbReference type="Proteomes" id="UP001633002">
    <property type="component" value="Unassembled WGS sequence"/>
</dbReference>
<dbReference type="PANTHER" id="PTHR47718">
    <property type="entry name" value="OS01G0519700 PROTEIN"/>
    <property type="match status" value="1"/>
</dbReference>
<evidence type="ECO:0000313" key="2">
    <source>
        <dbReference type="Proteomes" id="UP001633002"/>
    </source>
</evidence>
<dbReference type="EMBL" id="JBJQOH010000001">
    <property type="protein sequence ID" value="KAL3700831.1"/>
    <property type="molecule type" value="Genomic_DNA"/>
</dbReference>
<accession>A0ABD3IC09</accession>
<evidence type="ECO:0008006" key="3">
    <source>
        <dbReference type="Google" id="ProtNLM"/>
    </source>
</evidence>
<dbReference type="AlphaFoldDB" id="A0ABD3IC09"/>
<sequence>MLFVIAKVDIQKSVQAGLNLTGLKVSDILNVLRLEKREALSFNEHDVRNYVWKEVTEFYQKLDQKGARDVVELLKTLKEKHEKDNRFFYDFIMDEDERLENILWIPGSVKDVANMFADVVVFDTTYRLNRYKYAVWLFCWCQHSHADNYPWRNFDAE</sequence>
<proteinExistence type="predicted"/>
<reference evidence="1 2" key="1">
    <citation type="submission" date="2024-09" db="EMBL/GenBank/DDBJ databases">
        <title>Chromosome-scale assembly of Riccia sorocarpa.</title>
        <authorList>
            <person name="Paukszto L."/>
        </authorList>
    </citation>
    <scope>NUCLEOTIDE SEQUENCE [LARGE SCALE GENOMIC DNA]</scope>
    <source>
        <strain evidence="1">LP-2024</strain>
        <tissue evidence="1">Aerial parts of the thallus</tissue>
    </source>
</reference>
<protein>
    <recommendedName>
        <fullName evidence="3">Protein FAR1-RELATED SEQUENCE</fullName>
    </recommendedName>
</protein>
<organism evidence="1 2">
    <name type="scientific">Riccia sorocarpa</name>
    <dbReference type="NCBI Taxonomy" id="122646"/>
    <lineage>
        <taxon>Eukaryota</taxon>
        <taxon>Viridiplantae</taxon>
        <taxon>Streptophyta</taxon>
        <taxon>Embryophyta</taxon>
        <taxon>Marchantiophyta</taxon>
        <taxon>Marchantiopsida</taxon>
        <taxon>Marchantiidae</taxon>
        <taxon>Marchantiales</taxon>
        <taxon>Ricciaceae</taxon>
        <taxon>Riccia</taxon>
    </lineage>
</organism>
<gene>
    <name evidence="1" type="ORF">R1sor_018853</name>
</gene>
<comment type="caution">
    <text evidence="1">The sequence shown here is derived from an EMBL/GenBank/DDBJ whole genome shotgun (WGS) entry which is preliminary data.</text>
</comment>
<evidence type="ECO:0000313" key="1">
    <source>
        <dbReference type="EMBL" id="KAL3700831.1"/>
    </source>
</evidence>